<reference evidence="1 2" key="1">
    <citation type="journal article" date="2018" name="Front. Plant Sci.">
        <title>Red Clover (Trifolium pratense) and Zigzag Clover (T. medium) - A Picture of Genomic Similarities and Differences.</title>
        <authorList>
            <person name="Dluhosova J."/>
            <person name="Istvanek J."/>
            <person name="Nedelnik J."/>
            <person name="Repkova J."/>
        </authorList>
    </citation>
    <scope>NUCLEOTIDE SEQUENCE [LARGE SCALE GENOMIC DNA]</scope>
    <source>
        <strain evidence="2">cv. 10/8</strain>
        <tissue evidence="1">Leaf</tissue>
    </source>
</reference>
<keyword evidence="2" id="KW-1185">Reference proteome</keyword>
<evidence type="ECO:0000313" key="1">
    <source>
        <dbReference type="EMBL" id="MCI71670.1"/>
    </source>
</evidence>
<sequence length="26" mass="2965">MSEVVKKEVDKLKAAVMIYPISDSPW</sequence>
<accession>A0A392UGT3</accession>
<comment type="caution">
    <text evidence="1">The sequence shown here is derived from an EMBL/GenBank/DDBJ whole genome shotgun (WGS) entry which is preliminary data.</text>
</comment>
<protein>
    <submittedName>
        <fullName evidence="1">Uncharacterized protein</fullName>
    </submittedName>
</protein>
<dbReference type="EMBL" id="LXQA010801281">
    <property type="protein sequence ID" value="MCI71670.1"/>
    <property type="molecule type" value="Genomic_DNA"/>
</dbReference>
<dbReference type="Proteomes" id="UP000265520">
    <property type="component" value="Unassembled WGS sequence"/>
</dbReference>
<feature type="non-terminal residue" evidence="1">
    <location>
        <position position="26"/>
    </location>
</feature>
<name>A0A392UGT3_9FABA</name>
<evidence type="ECO:0000313" key="2">
    <source>
        <dbReference type="Proteomes" id="UP000265520"/>
    </source>
</evidence>
<proteinExistence type="predicted"/>
<dbReference type="AlphaFoldDB" id="A0A392UGT3"/>
<organism evidence="1 2">
    <name type="scientific">Trifolium medium</name>
    <dbReference type="NCBI Taxonomy" id="97028"/>
    <lineage>
        <taxon>Eukaryota</taxon>
        <taxon>Viridiplantae</taxon>
        <taxon>Streptophyta</taxon>
        <taxon>Embryophyta</taxon>
        <taxon>Tracheophyta</taxon>
        <taxon>Spermatophyta</taxon>
        <taxon>Magnoliopsida</taxon>
        <taxon>eudicotyledons</taxon>
        <taxon>Gunneridae</taxon>
        <taxon>Pentapetalae</taxon>
        <taxon>rosids</taxon>
        <taxon>fabids</taxon>
        <taxon>Fabales</taxon>
        <taxon>Fabaceae</taxon>
        <taxon>Papilionoideae</taxon>
        <taxon>50 kb inversion clade</taxon>
        <taxon>NPAAA clade</taxon>
        <taxon>Hologalegina</taxon>
        <taxon>IRL clade</taxon>
        <taxon>Trifolieae</taxon>
        <taxon>Trifolium</taxon>
    </lineage>
</organism>